<evidence type="ECO:0000313" key="2">
    <source>
        <dbReference type="Proteomes" id="UP000031668"/>
    </source>
</evidence>
<dbReference type="AlphaFoldDB" id="A0A0C2IY15"/>
<keyword evidence="2" id="KW-1185">Reference proteome</keyword>
<protein>
    <submittedName>
        <fullName evidence="1">Regulatory protein AriR</fullName>
    </submittedName>
</protein>
<dbReference type="Gene3D" id="1.20.5.5260">
    <property type="match status" value="1"/>
</dbReference>
<evidence type="ECO:0000313" key="1">
    <source>
        <dbReference type="EMBL" id="KII70289.1"/>
    </source>
</evidence>
<sequence>MEMTMIRDTVMNSDDFDPLTDLLIGEAVLSLLKSKGPISQQALIGKLQAMQAGEMDSKRRNALGRIIDEISNRVARRSKKITLGTSGAKNNWAEQNALLGSPPRPVENMMRQTMHQQPDIYAGLNDNALSEYFRNAGDRLIDESAVMSLAISSILESEGHLSNKAIILWLITALETTRDVVTADVIRKTLEIVVSYTMDDI</sequence>
<accession>A0A0C2IY15</accession>
<comment type="caution">
    <text evidence="1">The sequence shown here is derived from an EMBL/GenBank/DDBJ whole genome shotgun (WGS) entry which is preliminary data.</text>
</comment>
<reference evidence="1 2" key="1">
    <citation type="journal article" date="2014" name="Genome Biol. Evol.">
        <title>The genome of the myxosporean Thelohanellus kitauei shows adaptations to nutrient acquisition within its fish host.</title>
        <authorList>
            <person name="Yang Y."/>
            <person name="Xiong J."/>
            <person name="Zhou Z."/>
            <person name="Huo F."/>
            <person name="Miao W."/>
            <person name="Ran C."/>
            <person name="Liu Y."/>
            <person name="Zhang J."/>
            <person name="Feng J."/>
            <person name="Wang M."/>
            <person name="Wang M."/>
            <person name="Wang L."/>
            <person name="Yao B."/>
        </authorList>
    </citation>
    <scope>NUCLEOTIDE SEQUENCE [LARGE SCALE GENOMIC DNA]</scope>
    <source>
        <strain evidence="1">Wuqing</strain>
    </source>
</reference>
<name>A0A0C2IY15_THEKT</name>
<organism evidence="1 2">
    <name type="scientific">Thelohanellus kitauei</name>
    <name type="common">Myxosporean</name>
    <dbReference type="NCBI Taxonomy" id="669202"/>
    <lineage>
        <taxon>Eukaryota</taxon>
        <taxon>Metazoa</taxon>
        <taxon>Cnidaria</taxon>
        <taxon>Myxozoa</taxon>
        <taxon>Myxosporea</taxon>
        <taxon>Bivalvulida</taxon>
        <taxon>Platysporina</taxon>
        <taxon>Myxobolidae</taxon>
        <taxon>Thelohanellus</taxon>
    </lineage>
</organism>
<dbReference type="InterPro" id="IPR024753">
    <property type="entry name" value="AriR"/>
</dbReference>
<proteinExistence type="predicted"/>
<dbReference type="Pfam" id="PF10798">
    <property type="entry name" value="YmgB"/>
    <property type="match status" value="1"/>
</dbReference>
<dbReference type="Proteomes" id="UP000031668">
    <property type="component" value="Unassembled WGS sequence"/>
</dbReference>
<gene>
    <name evidence="1" type="ORF">RF11_00638</name>
</gene>
<dbReference type="EMBL" id="JWZT01002101">
    <property type="protein sequence ID" value="KII70289.1"/>
    <property type="molecule type" value="Genomic_DNA"/>
</dbReference>
<dbReference type="GO" id="GO:0071468">
    <property type="term" value="P:cellular response to acidic pH"/>
    <property type="evidence" value="ECO:0007669"/>
    <property type="project" value="InterPro"/>
</dbReference>